<dbReference type="InterPro" id="IPR026960">
    <property type="entry name" value="RVT-Znf"/>
</dbReference>
<organism evidence="2 3">
    <name type="scientific">Paspalum notatum var. saurae</name>
    <dbReference type="NCBI Taxonomy" id="547442"/>
    <lineage>
        <taxon>Eukaryota</taxon>
        <taxon>Viridiplantae</taxon>
        <taxon>Streptophyta</taxon>
        <taxon>Embryophyta</taxon>
        <taxon>Tracheophyta</taxon>
        <taxon>Spermatophyta</taxon>
        <taxon>Magnoliopsida</taxon>
        <taxon>Liliopsida</taxon>
        <taxon>Poales</taxon>
        <taxon>Poaceae</taxon>
        <taxon>PACMAD clade</taxon>
        <taxon>Panicoideae</taxon>
        <taxon>Andropogonodae</taxon>
        <taxon>Paspaleae</taxon>
        <taxon>Paspalinae</taxon>
        <taxon>Paspalum</taxon>
    </lineage>
</organism>
<feature type="domain" description="Reverse transcriptase" evidence="1">
    <location>
        <begin position="1"/>
        <end position="213"/>
    </location>
</feature>
<evidence type="ECO:0000313" key="2">
    <source>
        <dbReference type="EMBL" id="WVZ95859.1"/>
    </source>
</evidence>
<evidence type="ECO:0000313" key="3">
    <source>
        <dbReference type="Proteomes" id="UP001341281"/>
    </source>
</evidence>
<accession>A0AAQ3UUU3</accession>
<feature type="non-terminal residue" evidence="2">
    <location>
        <position position="490"/>
    </location>
</feature>
<dbReference type="PANTHER" id="PTHR33116:SF87">
    <property type="entry name" value="OS01G0158850 PROTEIN"/>
    <property type="match status" value="1"/>
</dbReference>
<dbReference type="Proteomes" id="UP001341281">
    <property type="component" value="Chromosome 10"/>
</dbReference>
<dbReference type="InterPro" id="IPR000477">
    <property type="entry name" value="RT_dom"/>
</dbReference>
<evidence type="ECO:0000259" key="1">
    <source>
        <dbReference type="PROSITE" id="PS50878"/>
    </source>
</evidence>
<dbReference type="Pfam" id="PF13966">
    <property type="entry name" value="zf-RVT"/>
    <property type="match status" value="1"/>
</dbReference>
<name>A0AAQ3UUU3_PASNO</name>
<dbReference type="CDD" id="cd01650">
    <property type="entry name" value="RT_nLTR_like"/>
    <property type="match status" value="1"/>
</dbReference>
<keyword evidence="3" id="KW-1185">Reference proteome</keyword>
<dbReference type="PANTHER" id="PTHR33116">
    <property type="entry name" value="REVERSE TRANSCRIPTASE ZINC-BINDING DOMAIN-CONTAINING PROTEIN-RELATED-RELATED"/>
    <property type="match status" value="1"/>
</dbReference>
<dbReference type="EMBL" id="CP144754">
    <property type="protein sequence ID" value="WVZ95859.1"/>
    <property type="molecule type" value="Genomic_DNA"/>
</dbReference>
<dbReference type="Pfam" id="PF00078">
    <property type="entry name" value="RVT_1"/>
    <property type="match status" value="1"/>
</dbReference>
<sequence length="490" mass="56821">MCMFGDLSKGELPLFSLNFGVITLIPKGVVILHETVHELHKKKLDGVIFKIDFEKAYDKVKWPFLYQTLKMKGFSSKWIKWVETFILGGSVAVNVNEEIGHFFQTKKGLRQGDPLSPLLFNIVADMLAVLIKRANMDGQIRDDMIIFMDNDLEMACNMKLILCAFQQLSGLKINFSKSEIYCFGNAQNHLDQYMEIFGCKVGEFPFNYLGIPIHFKKLRNADWKKVKERFEKRGRLTLINLVLSSLPMYMMSFFEPKDQGGLGIHELSTKNIALLSKWLYKLLTSDGTWQQLIRNKYLGSTPLSQAKQDFLRFGSFKVRDGSQVRFWEDIWLGATPLRTQYHCLYNIARPKNSTIAELLSFSPPNLSWRRDLVGPKLEAWNNLLPRIANFTLLQEQDSFHWNLTQNGEFSVKSHYQALIRVDVPNLNKKIWKIKAPLKVKIFLWYLRNGVILTKDNLAKRNWQGDKSCVFCHNEETIGHLFFECCFARSV</sequence>
<dbReference type="AlphaFoldDB" id="A0AAQ3UUU3"/>
<gene>
    <name evidence="2" type="ORF">U9M48_041570</name>
</gene>
<protein>
    <recommendedName>
        <fullName evidence="1">Reverse transcriptase domain-containing protein</fullName>
    </recommendedName>
</protein>
<proteinExistence type="predicted"/>
<dbReference type="PROSITE" id="PS50878">
    <property type="entry name" value="RT_POL"/>
    <property type="match status" value="1"/>
</dbReference>
<reference evidence="2 3" key="1">
    <citation type="submission" date="2024-02" db="EMBL/GenBank/DDBJ databases">
        <title>High-quality chromosome-scale genome assembly of Pensacola bahiagrass (Paspalum notatum Flugge var. saurae).</title>
        <authorList>
            <person name="Vega J.M."/>
            <person name="Podio M."/>
            <person name="Orjuela J."/>
            <person name="Siena L.A."/>
            <person name="Pessino S.C."/>
            <person name="Combes M.C."/>
            <person name="Mariac C."/>
            <person name="Albertini E."/>
            <person name="Pupilli F."/>
            <person name="Ortiz J.P.A."/>
            <person name="Leblanc O."/>
        </authorList>
    </citation>
    <scope>NUCLEOTIDE SEQUENCE [LARGE SCALE GENOMIC DNA]</scope>
    <source>
        <strain evidence="2">R1</strain>
        <tissue evidence="2">Leaf</tissue>
    </source>
</reference>
<dbReference type="InterPro" id="IPR043502">
    <property type="entry name" value="DNA/RNA_pol_sf"/>
</dbReference>
<dbReference type="SUPFAM" id="SSF56672">
    <property type="entry name" value="DNA/RNA polymerases"/>
    <property type="match status" value="1"/>
</dbReference>